<gene>
    <name evidence="1" type="ORF">PS943_01459</name>
</gene>
<protein>
    <submittedName>
        <fullName evidence="1">Uncharacterized protein</fullName>
    </submittedName>
</protein>
<evidence type="ECO:0000313" key="1">
    <source>
        <dbReference type="EMBL" id="VVQ29726.1"/>
    </source>
</evidence>
<evidence type="ECO:0000313" key="2">
    <source>
        <dbReference type="Proteomes" id="UP000325645"/>
    </source>
</evidence>
<dbReference type="RefSeq" id="WP_150655814.1">
    <property type="nucleotide sequence ID" value="NZ_CABVJH010000002.1"/>
</dbReference>
<proteinExistence type="predicted"/>
<organism evidence="1 2">
    <name type="scientific">Pseudomonas fluorescens</name>
    <dbReference type="NCBI Taxonomy" id="294"/>
    <lineage>
        <taxon>Bacteria</taxon>
        <taxon>Pseudomonadati</taxon>
        <taxon>Pseudomonadota</taxon>
        <taxon>Gammaproteobacteria</taxon>
        <taxon>Pseudomonadales</taxon>
        <taxon>Pseudomonadaceae</taxon>
        <taxon>Pseudomonas</taxon>
    </lineage>
</organism>
<name>A0A5E7W446_PSEFL</name>
<dbReference type="AlphaFoldDB" id="A0A5E7W446"/>
<reference evidence="1 2" key="1">
    <citation type="submission" date="2019-09" db="EMBL/GenBank/DDBJ databases">
        <authorList>
            <person name="Chandra G."/>
            <person name="Truman W A."/>
        </authorList>
    </citation>
    <scope>NUCLEOTIDE SEQUENCE [LARGE SCALE GENOMIC DNA]</scope>
    <source>
        <strain evidence="1">PS943</strain>
    </source>
</reference>
<dbReference type="EMBL" id="CABVJH010000002">
    <property type="protein sequence ID" value="VVQ29726.1"/>
    <property type="molecule type" value="Genomic_DNA"/>
</dbReference>
<sequence>MACLICGATDIDILSSGHLAERDCPECGYYGVPKLLVDEMSMLKQKFHVERTRAYLALRAENKQPPWITPVDINIHQLFIIAPD</sequence>
<dbReference type="Proteomes" id="UP000325645">
    <property type="component" value="Unassembled WGS sequence"/>
</dbReference>
<accession>A0A5E7W446</accession>